<feature type="region of interest" description="Disordered" evidence="1">
    <location>
        <begin position="79"/>
        <end position="114"/>
    </location>
</feature>
<dbReference type="SUPFAM" id="SSF50998">
    <property type="entry name" value="Quinoprotein alcohol dehydrogenase-like"/>
    <property type="match status" value="1"/>
</dbReference>
<evidence type="ECO:0000256" key="1">
    <source>
        <dbReference type="SAM" id="MobiDB-lite"/>
    </source>
</evidence>
<proteinExistence type="predicted"/>
<comment type="caution">
    <text evidence="2">The sequence shown here is derived from an EMBL/GenBank/DDBJ whole genome shotgun (WGS) entry which is preliminary data.</text>
</comment>
<sequence>MKRKNVCAVLTLAVCMTAGLAQAQENWPHWRGPHHNGISDSTGLPMKWSLTENIVWKISLPSWSAATPIIWGDRIFITSPSKSEPKTEPPEQDQQQRRRRRPSLDPGAIPVLHF</sequence>
<reference evidence="2" key="1">
    <citation type="journal article" date="2015" name="Nature">
        <title>Complex archaea that bridge the gap between prokaryotes and eukaryotes.</title>
        <authorList>
            <person name="Spang A."/>
            <person name="Saw J.H."/>
            <person name="Jorgensen S.L."/>
            <person name="Zaremba-Niedzwiedzka K."/>
            <person name="Martijn J."/>
            <person name="Lind A.E."/>
            <person name="van Eijk R."/>
            <person name="Schleper C."/>
            <person name="Guy L."/>
            <person name="Ettema T.J."/>
        </authorList>
    </citation>
    <scope>NUCLEOTIDE SEQUENCE</scope>
</reference>
<organism evidence="2">
    <name type="scientific">marine sediment metagenome</name>
    <dbReference type="NCBI Taxonomy" id="412755"/>
    <lineage>
        <taxon>unclassified sequences</taxon>
        <taxon>metagenomes</taxon>
        <taxon>ecological metagenomes</taxon>
    </lineage>
</organism>
<protein>
    <recommendedName>
        <fullName evidence="3">Pyrrolo-quinoline quinone</fullName>
    </recommendedName>
</protein>
<dbReference type="AlphaFoldDB" id="A0A0F9Q291"/>
<dbReference type="InterPro" id="IPR011047">
    <property type="entry name" value="Quinoprotein_ADH-like_sf"/>
</dbReference>
<evidence type="ECO:0000313" key="2">
    <source>
        <dbReference type="EMBL" id="KKM99522.1"/>
    </source>
</evidence>
<name>A0A0F9Q291_9ZZZZ</name>
<accession>A0A0F9Q291</accession>
<gene>
    <name evidence="2" type="ORF">LCGC14_1147030</name>
</gene>
<dbReference type="EMBL" id="LAZR01005487">
    <property type="protein sequence ID" value="KKM99522.1"/>
    <property type="molecule type" value="Genomic_DNA"/>
</dbReference>
<evidence type="ECO:0008006" key="3">
    <source>
        <dbReference type="Google" id="ProtNLM"/>
    </source>
</evidence>